<dbReference type="InterPro" id="IPR051682">
    <property type="entry name" value="Mito_Persulfide_Diox"/>
</dbReference>
<reference evidence="3 4" key="1">
    <citation type="submission" date="2018-06" db="EMBL/GenBank/DDBJ databases">
        <title>Genomic Encyclopedia of Archaeal and Bacterial Type Strains, Phase II (KMG-II): from individual species to whole genera.</title>
        <authorList>
            <person name="Goeker M."/>
        </authorList>
    </citation>
    <scope>NUCLEOTIDE SEQUENCE [LARGE SCALE GENOMIC DNA]</scope>
    <source>
        <strain evidence="3 4">T4</strain>
    </source>
</reference>
<dbReference type="OrthoDB" id="9784009at2"/>
<dbReference type="InterPro" id="IPR001279">
    <property type="entry name" value="Metallo-B-lactamas"/>
</dbReference>
<dbReference type="CDD" id="cd00158">
    <property type="entry name" value="RHOD"/>
    <property type="match status" value="2"/>
</dbReference>
<dbReference type="InterPro" id="IPR001763">
    <property type="entry name" value="Rhodanese-like_dom"/>
</dbReference>
<dbReference type="Gene3D" id="3.40.250.10">
    <property type="entry name" value="Rhodanese-like domain"/>
    <property type="match status" value="2"/>
</dbReference>
<keyword evidence="3" id="KW-0378">Hydrolase</keyword>
<dbReference type="CDD" id="cd07724">
    <property type="entry name" value="POD-like_MBL-fold"/>
    <property type="match status" value="1"/>
</dbReference>
<dbReference type="InterPro" id="IPR036866">
    <property type="entry name" value="RibonucZ/Hydroxyglut_hydro"/>
</dbReference>
<dbReference type="Proteomes" id="UP000248917">
    <property type="component" value="Unassembled WGS sequence"/>
</dbReference>
<organism evidence="3 4">
    <name type="scientific">Algoriphagus aquaeductus</name>
    <dbReference type="NCBI Taxonomy" id="475299"/>
    <lineage>
        <taxon>Bacteria</taxon>
        <taxon>Pseudomonadati</taxon>
        <taxon>Bacteroidota</taxon>
        <taxon>Cytophagia</taxon>
        <taxon>Cytophagales</taxon>
        <taxon>Cyclobacteriaceae</taxon>
        <taxon>Algoriphagus</taxon>
    </lineage>
</organism>
<name>A0A326RZA7_9BACT</name>
<dbReference type="Gene3D" id="3.60.15.10">
    <property type="entry name" value="Ribonuclease Z/Hydroxyacylglutathione hydrolase-like"/>
    <property type="match status" value="1"/>
</dbReference>
<dbReference type="InterPro" id="IPR036873">
    <property type="entry name" value="Rhodanese-like_dom_sf"/>
</dbReference>
<protein>
    <submittedName>
        <fullName evidence="3">Glyoxylase-like metal-dependent hydrolase (Beta-lactamase superfamily II)</fullName>
    </submittedName>
</protein>
<feature type="domain" description="Rhodanese" evidence="2">
    <location>
        <begin position="270"/>
        <end position="361"/>
    </location>
</feature>
<dbReference type="Pfam" id="PF00581">
    <property type="entry name" value="Rhodanese"/>
    <property type="match status" value="2"/>
</dbReference>
<dbReference type="PANTHER" id="PTHR43084">
    <property type="entry name" value="PERSULFIDE DIOXYGENASE ETHE1"/>
    <property type="match status" value="1"/>
</dbReference>
<dbReference type="SMART" id="SM00849">
    <property type="entry name" value="Lactamase_B"/>
    <property type="match status" value="1"/>
</dbReference>
<keyword evidence="1" id="KW-0479">Metal-binding</keyword>
<accession>A0A326RZA7</accession>
<dbReference type="GO" id="GO:0006749">
    <property type="term" value="P:glutathione metabolic process"/>
    <property type="evidence" value="ECO:0007669"/>
    <property type="project" value="InterPro"/>
</dbReference>
<evidence type="ECO:0000256" key="1">
    <source>
        <dbReference type="ARBA" id="ARBA00022723"/>
    </source>
</evidence>
<dbReference type="GO" id="GO:0046872">
    <property type="term" value="F:metal ion binding"/>
    <property type="evidence" value="ECO:0007669"/>
    <property type="project" value="UniProtKB-KW"/>
</dbReference>
<evidence type="ECO:0000313" key="3">
    <source>
        <dbReference type="EMBL" id="PZV87314.1"/>
    </source>
</evidence>
<dbReference type="PANTHER" id="PTHR43084:SF1">
    <property type="entry name" value="PERSULFIDE DIOXYGENASE ETHE1, MITOCHONDRIAL"/>
    <property type="match status" value="1"/>
</dbReference>
<dbReference type="GO" id="GO:0050313">
    <property type="term" value="F:sulfur dioxygenase activity"/>
    <property type="evidence" value="ECO:0007669"/>
    <property type="project" value="InterPro"/>
</dbReference>
<dbReference type="SUPFAM" id="SSF56281">
    <property type="entry name" value="Metallo-hydrolase/oxidoreductase"/>
    <property type="match status" value="1"/>
</dbReference>
<dbReference type="EMBL" id="QKTX01000001">
    <property type="protein sequence ID" value="PZV87314.1"/>
    <property type="molecule type" value="Genomic_DNA"/>
</dbReference>
<dbReference type="SMART" id="SM00450">
    <property type="entry name" value="RHOD"/>
    <property type="match status" value="2"/>
</dbReference>
<sequence length="473" mass="52234">MKIEQIYTGCLAQGAYYIESEGEAAVIDPLREVQPYIEKAERRNAKIKYVFETHFHADFVSGHKDLAAKTGAKIVYGPTGMKMGFDAVIAEDNQEFTLGKARIKVIHTPGHTMESVCYLLINEEGKEEAIFTGDTLFIGDVGRPDLAQKVVKDLTQEILAGHLYDSLRNKLMPLPDHLIVYPAHGAGSACGKNMSKETSDTLGNQKKTNYALQPMTKEEFIREVLSGLTPPPAYFPQNVMMNIQGYDSIDEVLERGVRPLSPAEFEAAANETGALILDTREAQVFAKGFIPNSINIGIDGSFAVWVGAMIPDLKQEILVVAEEGREEEVITRLARVGYDYSIGFLAGGFKSWKEAGFEVDSIPSITAEELASIRENSPQISILDVRKNSEFLSEHVLDAENTPLDYINDSMLKVDKNKTYYVHCAGGYRSMVFASILKARGYDKLIDIAGGFKAIKESGKFPITDYVCPTTLL</sequence>
<dbReference type="RefSeq" id="WP_111391003.1">
    <property type="nucleotide sequence ID" value="NZ_JBKBOX010000032.1"/>
</dbReference>
<keyword evidence="4" id="KW-1185">Reference proteome</keyword>
<dbReference type="Pfam" id="PF00753">
    <property type="entry name" value="Lactamase_B"/>
    <property type="match status" value="1"/>
</dbReference>
<dbReference type="SUPFAM" id="SSF52821">
    <property type="entry name" value="Rhodanese/Cell cycle control phosphatase"/>
    <property type="match status" value="2"/>
</dbReference>
<dbReference type="GO" id="GO:0016787">
    <property type="term" value="F:hydrolase activity"/>
    <property type="evidence" value="ECO:0007669"/>
    <property type="project" value="UniProtKB-KW"/>
</dbReference>
<feature type="domain" description="Rhodanese" evidence="2">
    <location>
        <begin position="376"/>
        <end position="464"/>
    </location>
</feature>
<dbReference type="FunFam" id="3.60.15.10:FF:000030">
    <property type="entry name" value="Metallo-beta-lactamase family protein"/>
    <property type="match status" value="1"/>
</dbReference>
<evidence type="ECO:0000259" key="2">
    <source>
        <dbReference type="PROSITE" id="PS50206"/>
    </source>
</evidence>
<proteinExistence type="predicted"/>
<dbReference type="GO" id="GO:0070813">
    <property type="term" value="P:hydrogen sulfide metabolic process"/>
    <property type="evidence" value="ECO:0007669"/>
    <property type="project" value="TreeGrafter"/>
</dbReference>
<comment type="caution">
    <text evidence="3">The sequence shown here is derived from an EMBL/GenBank/DDBJ whole genome shotgun (WGS) entry which is preliminary data.</text>
</comment>
<dbReference type="InterPro" id="IPR044528">
    <property type="entry name" value="POD-like_MBL-fold"/>
</dbReference>
<dbReference type="AlphaFoldDB" id="A0A326RZA7"/>
<gene>
    <name evidence="3" type="ORF">CLV31_101187</name>
</gene>
<dbReference type="PROSITE" id="PS50206">
    <property type="entry name" value="RHODANESE_3"/>
    <property type="match status" value="2"/>
</dbReference>
<evidence type="ECO:0000313" key="4">
    <source>
        <dbReference type="Proteomes" id="UP000248917"/>
    </source>
</evidence>